<keyword evidence="3 6" id="KW-0812">Transmembrane</keyword>
<dbReference type="RefSeq" id="WP_349214205.1">
    <property type="nucleotide sequence ID" value="NZ_JBBMFA010000031.1"/>
</dbReference>
<dbReference type="Proteomes" id="UP001477672">
    <property type="component" value="Unassembled WGS sequence"/>
</dbReference>
<evidence type="ECO:0000256" key="5">
    <source>
        <dbReference type="ARBA" id="ARBA00023136"/>
    </source>
</evidence>
<proteinExistence type="predicted"/>
<protein>
    <submittedName>
        <fullName evidence="7">Cobalt ECF transporter T component CbiQ</fullName>
    </submittedName>
</protein>
<accession>A0ABV1GB24</accession>
<dbReference type="InterPro" id="IPR012809">
    <property type="entry name" value="ECF_CbiQ"/>
</dbReference>
<keyword evidence="8" id="KW-1185">Reference proteome</keyword>
<feature type="transmembrane region" description="Helical" evidence="6">
    <location>
        <begin position="134"/>
        <end position="151"/>
    </location>
</feature>
<dbReference type="PANTHER" id="PTHR43723">
    <property type="entry name" value="COBALT TRANSPORT PROTEIN CBIQ"/>
    <property type="match status" value="1"/>
</dbReference>
<evidence type="ECO:0000256" key="4">
    <source>
        <dbReference type="ARBA" id="ARBA00022989"/>
    </source>
</evidence>
<feature type="transmembrane region" description="Helical" evidence="6">
    <location>
        <begin position="108"/>
        <end position="128"/>
    </location>
</feature>
<dbReference type="InterPro" id="IPR052770">
    <property type="entry name" value="Cobalt_transport_CbiQ"/>
</dbReference>
<dbReference type="InterPro" id="IPR003339">
    <property type="entry name" value="ABC/ECF_trnsptr_transmembrane"/>
</dbReference>
<comment type="subcellular location">
    <subcellularLocation>
        <location evidence="1">Cell membrane</location>
        <topology evidence="1">Multi-pass membrane protein</topology>
    </subcellularLocation>
</comment>
<evidence type="ECO:0000256" key="3">
    <source>
        <dbReference type="ARBA" id="ARBA00022692"/>
    </source>
</evidence>
<evidence type="ECO:0000256" key="6">
    <source>
        <dbReference type="SAM" id="Phobius"/>
    </source>
</evidence>
<feature type="transmembrane region" description="Helical" evidence="6">
    <location>
        <begin position="70"/>
        <end position="96"/>
    </location>
</feature>
<keyword evidence="4 6" id="KW-1133">Transmembrane helix</keyword>
<dbReference type="CDD" id="cd16914">
    <property type="entry name" value="EcfT"/>
    <property type="match status" value="1"/>
</dbReference>
<organism evidence="7 8">
    <name type="scientific">Ruthenibacterium intestinale</name>
    <dbReference type="NCBI Taxonomy" id="3133163"/>
    <lineage>
        <taxon>Bacteria</taxon>
        <taxon>Bacillati</taxon>
        <taxon>Bacillota</taxon>
        <taxon>Clostridia</taxon>
        <taxon>Eubacteriales</taxon>
        <taxon>Oscillospiraceae</taxon>
        <taxon>Ruthenibacterium</taxon>
    </lineage>
</organism>
<evidence type="ECO:0000313" key="8">
    <source>
        <dbReference type="Proteomes" id="UP001477672"/>
    </source>
</evidence>
<evidence type="ECO:0000256" key="2">
    <source>
        <dbReference type="ARBA" id="ARBA00022475"/>
    </source>
</evidence>
<name>A0ABV1GB24_9FIRM</name>
<feature type="transmembrane region" description="Helical" evidence="6">
    <location>
        <begin position="277"/>
        <end position="295"/>
    </location>
</feature>
<dbReference type="NCBIfam" id="TIGR02454">
    <property type="entry name" value="ECF_T_CbiQ"/>
    <property type="match status" value="1"/>
</dbReference>
<sequence length="298" mass="31921">MLTALLAAVAVWSLLVGAFPAPVPVVTGGLLAVVLALHRHEHGAVLHMDHLARNSHWSKVNPMLKTMSCLLLLCLCLMARTVWPPLSLAIVLAVLSRAGGVRFRTYQALLAAPAAFLSVSALALVWTYSASDSGWISIRFGTGYLVIGAAAQATARLVTARALGAVSCLYFLSLSTPLPEVLEVLRRLHAPAVVVDLALLIYRYIFLLLATCETMRDAAASRLGFGGLRRSVRTTGIIYGNLLARSFRRAQACFDAMESRCCTGSIRFWTRPKPVRPMHAAVLCLLVGGMVAALVCGG</sequence>
<dbReference type="Pfam" id="PF02361">
    <property type="entry name" value="CbiQ"/>
    <property type="match status" value="1"/>
</dbReference>
<keyword evidence="2" id="KW-1003">Cell membrane</keyword>
<evidence type="ECO:0000313" key="7">
    <source>
        <dbReference type="EMBL" id="MEQ2519004.1"/>
    </source>
</evidence>
<comment type="caution">
    <text evidence="7">The sequence shown here is derived from an EMBL/GenBank/DDBJ whole genome shotgun (WGS) entry which is preliminary data.</text>
</comment>
<keyword evidence="5 6" id="KW-0472">Membrane</keyword>
<dbReference type="PANTHER" id="PTHR43723:SF1">
    <property type="entry name" value="COBALT TRANSPORT PROTEIN CBIQ"/>
    <property type="match status" value="1"/>
</dbReference>
<feature type="transmembrane region" description="Helical" evidence="6">
    <location>
        <begin position="190"/>
        <end position="212"/>
    </location>
</feature>
<gene>
    <name evidence="7" type="primary">cbiQ</name>
    <name evidence="7" type="ORF">WMO24_00905</name>
</gene>
<dbReference type="EMBL" id="JBBMFA010000031">
    <property type="protein sequence ID" value="MEQ2519004.1"/>
    <property type="molecule type" value="Genomic_DNA"/>
</dbReference>
<reference evidence="7 8" key="1">
    <citation type="submission" date="2024-03" db="EMBL/GenBank/DDBJ databases">
        <title>Human intestinal bacterial collection.</title>
        <authorList>
            <person name="Pauvert C."/>
            <person name="Hitch T.C.A."/>
            <person name="Clavel T."/>
        </authorList>
    </citation>
    <scope>NUCLEOTIDE SEQUENCE [LARGE SCALE GENOMIC DNA]</scope>
    <source>
        <strain evidence="7 8">CLA-JM-H11</strain>
    </source>
</reference>
<evidence type="ECO:0000256" key="1">
    <source>
        <dbReference type="ARBA" id="ARBA00004651"/>
    </source>
</evidence>